<dbReference type="InterPro" id="IPR045121">
    <property type="entry name" value="CoAse"/>
</dbReference>
<evidence type="ECO:0000256" key="2">
    <source>
        <dbReference type="ARBA" id="ARBA00001946"/>
    </source>
</evidence>
<accession>A0A1G9MZG6</accession>
<evidence type="ECO:0000313" key="8">
    <source>
        <dbReference type="EMBL" id="SDL79618.1"/>
    </source>
</evidence>
<sequence length="208" mass="22954">MTADFSALRRALVDPPSRPLIDFDRTPRGKRSAAVLMLFSDRPDPEIVFVRRASTLRRHAGQMALPGGRIDDVDGGPVGAALREAEEEVGLTPHEVSVMGELPPLWVPASNYDVTTVVATWPGGELDAVDIAETESVHQYPVSMLTSADVRMTCEHPAGFRGPAFVLPDSFIWGLTAHLLDWVLELAGWDQGWDRERVVPIPNEYMRD</sequence>
<keyword evidence="4" id="KW-0378">Hydrolase</keyword>
<dbReference type="SUPFAM" id="SSF55811">
    <property type="entry name" value="Nudix"/>
    <property type="match status" value="1"/>
</dbReference>
<dbReference type="PANTHER" id="PTHR12992">
    <property type="entry name" value="NUDIX HYDROLASE"/>
    <property type="match status" value="1"/>
</dbReference>
<dbReference type="InterPro" id="IPR015797">
    <property type="entry name" value="NUDIX_hydrolase-like_dom_sf"/>
</dbReference>
<keyword evidence="5" id="KW-0460">Magnesium</keyword>
<keyword evidence="6" id="KW-0464">Manganese</keyword>
<feature type="domain" description="Nudix hydrolase" evidence="7">
    <location>
        <begin position="29"/>
        <end position="167"/>
    </location>
</feature>
<reference evidence="8 9" key="1">
    <citation type="submission" date="2016-10" db="EMBL/GenBank/DDBJ databases">
        <authorList>
            <person name="de Groot N.N."/>
        </authorList>
    </citation>
    <scope>NUCLEOTIDE SEQUENCE [LARGE SCALE GENOMIC DNA]</scope>
    <source>
        <strain evidence="8 9">CGMCC 1.9159</strain>
    </source>
</reference>
<dbReference type="PANTHER" id="PTHR12992:SF11">
    <property type="entry name" value="MITOCHONDRIAL COENZYME A DIPHOSPHATASE NUDT8"/>
    <property type="match status" value="1"/>
</dbReference>
<dbReference type="Pfam" id="PF00293">
    <property type="entry name" value="NUDIX"/>
    <property type="match status" value="1"/>
</dbReference>
<organism evidence="8 9">
    <name type="scientific">Tessaracoccus oleiagri</name>
    <dbReference type="NCBI Taxonomy" id="686624"/>
    <lineage>
        <taxon>Bacteria</taxon>
        <taxon>Bacillati</taxon>
        <taxon>Actinomycetota</taxon>
        <taxon>Actinomycetes</taxon>
        <taxon>Propionibacteriales</taxon>
        <taxon>Propionibacteriaceae</taxon>
        <taxon>Tessaracoccus</taxon>
    </lineage>
</organism>
<proteinExistence type="predicted"/>
<dbReference type="Proteomes" id="UP000199475">
    <property type="component" value="Unassembled WGS sequence"/>
</dbReference>
<keyword evidence="9" id="KW-1185">Reference proteome</keyword>
<dbReference type="GO" id="GO:0010945">
    <property type="term" value="F:coenzyme A diphosphatase activity"/>
    <property type="evidence" value="ECO:0007669"/>
    <property type="project" value="InterPro"/>
</dbReference>
<dbReference type="CDD" id="cd03426">
    <property type="entry name" value="NUDIX_CoAse_Nudt7"/>
    <property type="match status" value="1"/>
</dbReference>
<dbReference type="STRING" id="686624.SAMN04488242_2847"/>
<dbReference type="Gene3D" id="3.90.79.10">
    <property type="entry name" value="Nucleoside Triphosphate Pyrophosphohydrolase"/>
    <property type="match status" value="1"/>
</dbReference>
<evidence type="ECO:0000256" key="4">
    <source>
        <dbReference type="ARBA" id="ARBA00022801"/>
    </source>
</evidence>
<gene>
    <name evidence="8" type="ORF">SAMN04488242_2847</name>
</gene>
<evidence type="ECO:0000256" key="6">
    <source>
        <dbReference type="ARBA" id="ARBA00023211"/>
    </source>
</evidence>
<evidence type="ECO:0000256" key="5">
    <source>
        <dbReference type="ARBA" id="ARBA00022842"/>
    </source>
</evidence>
<protein>
    <submittedName>
        <fullName evidence="8">NUDIX domain-containing protein</fullName>
    </submittedName>
</protein>
<comment type="cofactor">
    <cofactor evidence="2">
        <name>Mg(2+)</name>
        <dbReference type="ChEBI" id="CHEBI:18420"/>
    </cofactor>
</comment>
<dbReference type="InterPro" id="IPR000086">
    <property type="entry name" value="NUDIX_hydrolase_dom"/>
</dbReference>
<dbReference type="GO" id="GO:0046872">
    <property type="term" value="F:metal ion binding"/>
    <property type="evidence" value="ECO:0007669"/>
    <property type="project" value="UniProtKB-KW"/>
</dbReference>
<dbReference type="PROSITE" id="PS51462">
    <property type="entry name" value="NUDIX"/>
    <property type="match status" value="1"/>
</dbReference>
<evidence type="ECO:0000259" key="7">
    <source>
        <dbReference type="PROSITE" id="PS51462"/>
    </source>
</evidence>
<name>A0A1G9MZG6_9ACTN</name>
<evidence type="ECO:0000256" key="1">
    <source>
        <dbReference type="ARBA" id="ARBA00001936"/>
    </source>
</evidence>
<comment type="cofactor">
    <cofactor evidence="1">
        <name>Mn(2+)</name>
        <dbReference type="ChEBI" id="CHEBI:29035"/>
    </cofactor>
</comment>
<dbReference type="AlphaFoldDB" id="A0A1G9MZG6"/>
<evidence type="ECO:0000313" key="9">
    <source>
        <dbReference type="Proteomes" id="UP000199475"/>
    </source>
</evidence>
<keyword evidence="3" id="KW-0479">Metal-binding</keyword>
<dbReference type="EMBL" id="FNGP01000006">
    <property type="protein sequence ID" value="SDL79618.1"/>
    <property type="molecule type" value="Genomic_DNA"/>
</dbReference>
<evidence type="ECO:0000256" key="3">
    <source>
        <dbReference type="ARBA" id="ARBA00022723"/>
    </source>
</evidence>